<keyword evidence="1" id="KW-0143">Chaperone</keyword>
<evidence type="ECO:0000313" key="3">
    <source>
        <dbReference type="EMBL" id="HFK97851.1"/>
    </source>
</evidence>
<feature type="region of interest" description="Disordered" evidence="2">
    <location>
        <begin position="1"/>
        <end position="48"/>
    </location>
</feature>
<dbReference type="AlphaFoldDB" id="A0A832EDZ3"/>
<dbReference type="PANTHER" id="PTHR34227">
    <property type="entry name" value="CHAPERONE PROTEIN YCDY"/>
    <property type="match status" value="1"/>
</dbReference>
<sequence>MPGFWLGTKRRGNSPRQNSCGDETMETACGRPRGGHMRHDGAHHQGLRPLDKEKAAVLAPVLSWAKTAARYPKTADHMEALLEHSEPLVHWLPQSLPLFQDLLAGWIEAPEATLEAHQVDYTRLFVARWGGVPAPLYASWYLDQETFCGDGAEASVGFYERWGLVWRETTLKEPPDHLAVELEFLEILSRAVSEAPADGAQERLSPSALWLDFRLSHFDRWVPRCAEIMGRHAAQPVYKILALSLTQLCEED</sequence>
<feature type="compositionally biased region" description="Basic and acidic residues" evidence="2">
    <location>
        <begin position="37"/>
        <end position="48"/>
    </location>
</feature>
<organism evidence="3">
    <name type="scientific">Desulfacinum infernum</name>
    <dbReference type="NCBI Taxonomy" id="35837"/>
    <lineage>
        <taxon>Bacteria</taxon>
        <taxon>Pseudomonadati</taxon>
        <taxon>Thermodesulfobacteriota</taxon>
        <taxon>Syntrophobacteria</taxon>
        <taxon>Syntrophobacterales</taxon>
        <taxon>Syntrophobacteraceae</taxon>
        <taxon>Desulfacinum</taxon>
    </lineage>
</organism>
<dbReference type="EMBL" id="DSTK01000034">
    <property type="protein sequence ID" value="HFK97851.1"/>
    <property type="molecule type" value="Genomic_DNA"/>
</dbReference>
<evidence type="ECO:0000256" key="2">
    <source>
        <dbReference type="SAM" id="MobiDB-lite"/>
    </source>
</evidence>
<dbReference type="InterPro" id="IPR020945">
    <property type="entry name" value="DMSO/NO3_reduct_chaperone"/>
</dbReference>
<protein>
    <recommendedName>
        <fullName evidence="4">Molecular chaperone TorD</fullName>
    </recommendedName>
</protein>
<dbReference type="SUPFAM" id="SSF89155">
    <property type="entry name" value="TorD-like"/>
    <property type="match status" value="1"/>
</dbReference>
<dbReference type="Gene3D" id="1.10.3480.10">
    <property type="entry name" value="TorD-like"/>
    <property type="match status" value="1"/>
</dbReference>
<reference evidence="3" key="1">
    <citation type="journal article" date="2020" name="mSystems">
        <title>Genome- and Community-Level Interaction Insights into Carbon Utilization and Element Cycling Functions of Hydrothermarchaeota in Hydrothermal Sediment.</title>
        <authorList>
            <person name="Zhou Z."/>
            <person name="Liu Y."/>
            <person name="Xu W."/>
            <person name="Pan J."/>
            <person name="Luo Z.H."/>
            <person name="Li M."/>
        </authorList>
    </citation>
    <scope>NUCLEOTIDE SEQUENCE [LARGE SCALE GENOMIC DNA]</scope>
    <source>
        <strain evidence="3">SpSt-456</strain>
    </source>
</reference>
<accession>A0A832EDZ3</accession>
<dbReference type="InterPro" id="IPR050289">
    <property type="entry name" value="TorD/DmsD_chaperones"/>
</dbReference>
<gene>
    <name evidence="3" type="ORF">ENS06_11105</name>
</gene>
<dbReference type="Pfam" id="PF02613">
    <property type="entry name" value="Nitrate_red_del"/>
    <property type="match status" value="1"/>
</dbReference>
<dbReference type="InterPro" id="IPR036411">
    <property type="entry name" value="TorD-like_sf"/>
</dbReference>
<name>A0A832EDZ3_9BACT</name>
<evidence type="ECO:0008006" key="4">
    <source>
        <dbReference type="Google" id="ProtNLM"/>
    </source>
</evidence>
<comment type="caution">
    <text evidence="3">The sequence shown here is derived from an EMBL/GenBank/DDBJ whole genome shotgun (WGS) entry which is preliminary data.</text>
</comment>
<dbReference type="PANTHER" id="PTHR34227:SF1">
    <property type="entry name" value="DIMETHYL SULFOXIDE REDUCTASE CHAPERONE-RELATED"/>
    <property type="match status" value="1"/>
</dbReference>
<evidence type="ECO:0000256" key="1">
    <source>
        <dbReference type="ARBA" id="ARBA00023186"/>
    </source>
</evidence>
<proteinExistence type="predicted"/>